<keyword evidence="1" id="KW-0472">Membrane</keyword>
<accession>A0A1Y3AWT9</accession>
<organism evidence="2 3">
    <name type="scientific">Euroglyphus maynei</name>
    <name type="common">Mayne's house dust mite</name>
    <dbReference type="NCBI Taxonomy" id="6958"/>
    <lineage>
        <taxon>Eukaryota</taxon>
        <taxon>Metazoa</taxon>
        <taxon>Ecdysozoa</taxon>
        <taxon>Arthropoda</taxon>
        <taxon>Chelicerata</taxon>
        <taxon>Arachnida</taxon>
        <taxon>Acari</taxon>
        <taxon>Acariformes</taxon>
        <taxon>Sarcoptiformes</taxon>
        <taxon>Astigmata</taxon>
        <taxon>Psoroptidia</taxon>
        <taxon>Analgoidea</taxon>
        <taxon>Pyroglyphidae</taxon>
        <taxon>Pyroglyphinae</taxon>
        <taxon>Euroglyphus</taxon>
    </lineage>
</organism>
<gene>
    <name evidence="2" type="ORF">BLA29_001480</name>
</gene>
<evidence type="ECO:0000313" key="3">
    <source>
        <dbReference type="Proteomes" id="UP000194236"/>
    </source>
</evidence>
<dbReference type="Proteomes" id="UP000194236">
    <property type="component" value="Unassembled WGS sequence"/>
</dbReference>
<keyword evidence="1" id="KW-0812">Transmembrane</keyword>
<comment type="caution">
    <text evidence="2">The sequence shown here is derived from an EMBL/GenBank/DDBJ whole genome shotgun (WGS) entry which is preliminary data.</text>
</comment>
<feature type="transmembrane region" description="Helical" evidence="1">
    <location>
        <begin position="85"/>
        <end position="108"/>
    </location>
</feature>
<evidence type="ECO:0000256" key="1">
    <source>
        <dbReference type="SAM" id="Phobius"/>
    </source>
</evidence>
<dbReference type="EMBL" id="MUJZ01053782">
    <property type="protein sequence ID" value="OTF72971.1"/>
    <property type="molecule type" value="Genomic_DNA"/>
</dbReference>
<dbReference type="AlphaFoldDB" id="A0A1Y3AWT9"/>
<protein>
    <submittedName>
        <fullName evidence="2">Uncharacterized protein</fullName>
    </submittedName>
</protein>
<keyword evidence="3" id="KW-1185">Reference proteome</keyword>
<sequence>MSMTSAMETPNMINMINNQRFTSVVVHYSLVPVHMDVLPIVDTKHHSYELDHFYNVYSYNDTLVFGYNNVRFSNGCDDDDDRNRLLFIIFIIVVELFNFGESLSLALINTNLFNIQFTFS</sequence>
<reference evidence="2 3" key="1">
    <citation type="submission" date="2017-03" db="EMBL/GenBank/DDBJ databases">
        <title>Genome Survey of Euroglyphus maynei.</title>
        <authorList>
            <person name="Arlian L.G."/>
            <person name="Morgan M.S."/>
            <person name="Rider S.D."/>
        </authorList>
    </citation>
    <scope>NUCLEOTIDE SEQUENCE [LARGE SCALE GENOMIC DNA]</scope>
    <source>
        <strain evidence="2">Arlian Lab</strain>
        <tissue evidence="2">Whole body</tissue>
    </source>
</reference>
<evidence type="ECO:0000313" key="2">
    <source>
        <dbReference type="EMBL" id="OTF72971.1"/>
    </source>
</evidence>
<keyword evidence="1" id="KW-1133">Transmembrane helix</keyword>
<name>A0A1Y3AWT9_EURMA</name>
<proteinExistence type="predicted"/>